<dbReference type="GO" id="GO:0006605">
    <property type="term" value="P:protein targeting"/>
    <property type="evidence" value="ECO:0007669"/>
    <property type="project" value="InterPro"/>
</dbReference>
<evidence type="ECO:0000256" key="5">
    <source>
        <dbReference type="ARBA" id="ARBA00022989"/>
    </source>
</evidence>
<feature type="region of interest" description="Disordered" evidence="8">
    <location>
        <begin position="1"/>
        <end position="22"/>
    </location>
</feature>
<keyword evidence="11" id="KW-1185">Reference proteome</keyword>
<evidence type="ECO:0000256" key="7">
    <source>
        <dbReference type="ARBA" id="ARBA00023136"/>
    </source>
</evidence>
<evidence type="ECO:0000256" key="1">
    <source>
        <dbReference type="ARBA" id="ARBA00004370"/>
    </source>
</evidence>
<proteinExistence type="predicted"/>
<dbReference type="GO" id="GO:0006886">
    <property type="term" value="P:intracellular protein transport"/>
    <property type="evidence" value="ECO:0007669"/>
    <property type="project" value="InterPro"/>
</dbReference>
<sequence>MASTTAQQQAEPKKKAPRQGVQEYLKGVQHELKSPQTHWPSRPEMIKMTQIVLLLIAVVALYCGGLDSILTQLAERVLPHK</sequence>
<dbReference type="Proteomes" id="UP000520814">
    <property type="component" value="Unassembled WGS sequence"/>
</dbReference>
<feature type="transmembrane region" description="Helical" evidence="9">
    <location>
        <begin position="51"/>
        <end position="74"/>
    </location>
</feature>
<evidence type="ECO:0000313" key="10">
    <source>
        <dbReference type="EMBL" id="MBB6048695.1"/>
    </source>
</evidence>
<dbReference type="NCBIfam" id="TIGR00964">
    <property type="entry name" value="secE_bact"/>
    <property type="match status" value="1"/>
</dbReference>
<dbReference type="GO" id="GO:0016020">
    <property type="term" value="C:membrane"/>
    <property type="evidence" value="ECO:0007669"/>
    <property type="project" value="UniProtKB-SubCell"/>
</dbReference>
<keyword evidence="5 9" id="KW-1133">Transmembrane helix</keyword>
<evidence type="ECO:0000256" key="4">
    <source>
        <dbReference type="ARBA" id="ARBA00022927"/>
    </source>
</evidence>
<dbReference type="RefSeq" id="WP_184192330.1">
    <property type="nucleotide sequence ID" value="NZ_JACHGW010000001.1"/>
</dbReference>
<keyword evidence="2" id="KW-0813">Transport</keyword>
<dbReference type="GO" id="GO:0009306">
    <property type="term" value="P:protein secretion"/>
    <property type="evidence" value="ECO:0007669"/>
    <property type="project" value="InterPro"/>
</dbReference>
<reference evidence="10 11" key="1">
    <citation type="submission" date="2020-08" db="EMBL/GenBank/DDBJ databases">
        <title>Genomic Encyclopedia of Type Strains, Phase IV (KMG-IV): sequencing the most valuable type-strain genomes for metagenomic binning, comparative biology and taxonomic classification.</title>
        <authorList>
            <person name="Goeker M."/>
        </authorList>
    </citation>
    <scope>NUCLEOTIDE SEQUENCE [LARGE SCALE GENOMIC DNA]</scope>
    <source>
        <strain evidence="10 11">DSM 23562</strain>
    </source>
</reference>
<accession>A0A7W9SLA0</accession>
<keyword evidence="3 9" id="KW-0812">Transmembrane</keyword>
<dbReference type="EMBL" id="JACHGW010000001">
    <property type="protein sequence ID" value="MBB6048695.1"/>
    <property type="molecule type" value="Genomic_DNA"/>
</dbReference>
<keyword evidence="7 9" id="KW-0472">Membrane</keyword>
<evidence type="ECO:0000256" key="3">
    <source>
        <dbReference type="ARBA" id="ARBA00022692"/>
    </source>
</evidence>
<feature type="compositionally biased region" description="Polar residues" evidence="8">
    <location>
        <begin position="1"/>
        <end position="10"/>
    </location>
</feature>
<evidence type="ECO:0000256" key="2">
    <source>
        <dbReference type="ARBA" id="ARBA00022448"/>
    </source>
</evidence>
<keyword evidence="4" id="KW-0653">Protein transport</keyword>
<name>A0A7W9SLA0_ARMRO</name>
<dbReference type="InterPro" id="IPR001901">
    <property type="entry name" value="Translocase_SecE/Sec61-g"/>
</dbReference>
<comment type="caution">
    <text evidence="10">The sequence shown here is derived from an EMBL/GenBank/DDBJ whole genome shotgun (WGS) entry which is preliminary data.</text>
</comment>
<organism evidence="10 11">
    <name type="scientific">Armatimonas rosea</name>
    <dbReference type="NCBI Taxonomy" id="685828"/>
    <lineage>
        <taxon>Bacteria</taxon>
        <taxon>Bacillati</taxon>
        <taxon>Armatimonadota</taxon>
        <taxon>Armatimonadia</taxon>
        <taxon>Armatimonadales</taxon>
        <taxon>Armatimonadaceae</taxon>
        <taxon>Armatimonas</taxon>
    </lineage>
</organism>
<dbReference type="Pfam" id="PF00584">
    <property type="entry name" value="SecE"/>
    <property type="match status" value="1"/>
</dbReference>
<evidence type="ECO:0000256" key="8">
    <source>
        <dbReference type="SAM" id="MobiDB-lite"/>
    </source>
</evidence>
<keyword evidence="6" id="KW-0811">Translocation</keyword>
<comment type="subcellular location">
    <subcellularLocation>
        <location evidence="1">Membrane</location>
    </subcellularLocation>
</comment>
<dbReference type="GO" id="GO:0008320">
    <property type="term" value="F:protein transmembrane transporter activity"/>
    <property type="evidence" value="ECO:0007669"/>
    <property type="project" value="InterPro"/>
</dbReference>
<dbReference type="InterPro" id="IPR005807">
    <property type="entry name" value="SecE_bac"/>
</dbReference>
<evidence type="ECO:0000313" key="11">
    <source>
        <dbReference type="Proteomes" id="UP000520814"/>
    </source>
</evidence>
<gene>
    <name evidence="10" type="ORF">HNQ39_000457</name>
</gene>
<dbReference type="AlphaFoldDB" id="A0A7W9SLA0"/>
<dbReference type="InterPro" id="IPR038379">
    <property type="entry name" value="SecE_sf"/>
</dbReference>
<protein>
    <submittedName>
        <fullName evidence="10">Preprotein translocase SecE subunit</fullName>
    </submittedName>
</protein>
<evidence type="ECO:0000256" key="6">
    <source>
        <dbReference type="ARBA" id="ARBA00023010"/>
    </source>
</evidence>
<dbReference type="Gene3D" id="1.20.5.1030">
    <property type="entry name" value="Preprotein translocase secy subunit"/>
    <property type="match status" value="1"/>
</dbReference>
<evidence type="ECO:0000256" key="9">
    <source>
        <dbReference type="SAM" id="Phobius"/>
    </source>
</evidence>